<feature type="region of interest" description="Disordered" evidence="1">
    <location>
        <begin position="1"/>
        <end position="24"/>
    </location>
</feature>
<reference evidence="2 3" key="1">
    <citation type="submission" date="2016-07" db="EMBL/GenBank/DDBJ databases">
        <title>Pervasive Adenine N6-methylation of Active Genes in Fungi.</title>
        <authorList>
            <consortium name="DOE Joint Genome Institute"/>
            <person name="Mondo S.J."/>
            <person name="Dannebaum R.O."/>
            <person name="Kuo R.C."/>
            <person name="Labutti K."/>
            <person name="Haridas S."/>
            <person name="Kuo A."/>
            <person name="Salamov A."/>
            <person name="Ahrendt S.R."/>
            <person name="Lipzen A."/>
            <person name="Sullivan W."/>
            <person name="Andreopoulos W.B."/>
            <person name="Clum A."/>
            <person name="Lindquist E."/>
            <person name="Daum C."/>
            <person name="Ramamoorthy G.K."/>
            <person name="Gryganskyi A."/>
            <person name="Culley D."/>
            <person name="Magnuson J.K."/>
            <person name="James T.Y."/>
            <person name="O'Malley M.A."/>
            <person name="Stajich J.E."/>
            <person name="Spatafora J.W."/>
            <person name="Visel A."/>
            <person name="Grigoriev I.V."/>
        </authorList>
    </citation>
    <scope>NUCLEOTIDE SEQUENCE [LARGE SCALE GENOMIC DNA]</scope>
    <source>
        <strain evidence="2 3">PL171</strain>
    </source>
</reference>
<sequence length="246" mass="27025">MKPMKALSSSRPFRPAGMAAGQSRVTCQTDGDITTRPIARPPPSPSLSPIEYRVLRSVSAAQSCSSPSTLPPLLRSCTSSLLEPVILARWLASSCRVAHRSNRAARPPWPLPLIEPVDPYSLAHFVKSMAVSASCPRSWPSHVLSWRWSAPEHPSGLRRRGGFRHTRNCCLLMFSLLSLEPTTHNRHATPSFCADRQPRLYPRPFVPPSESSRPLGGQQNNPYCASTPPNKLTTLTMASTTRGQDP</sequence>
<evidence type="ECO:0000313" key="2">
    <source>
        <dbReference type="EMBL" id="ORZ29261.1"/>
    </source>
</evidence>
<dbReference type="EMBL" id="MCFL01000259">
    <property type="protein sequence ID" value="ORZ29261.1"/>
    <property type="molecule type" value="Genomic_DNA"/>
</dbReference>
<evidence type="ECO:0000313" key="3">
    <source>
        <dbReference type="Proteomes" id="UP000193411"/>
    </source>
</evidence>
<gene>
    <name evidence="2" type="ORF">BCR44DRAFT_68631</name>
</gene>
<proteinExistence type="predicted"/>
<protein>
    <submittedName>
        <fullName evidence="2">Uncharacterized protein</fullName>
    </submittedName>
</protein>
<organism evidence="2 3">
    <name type="scientific">Catenaria anguillulae PL171</name>
    <dbReference type="NCBI Taxonomy" id="765915"/>
    <lineage>
        <taxon>Eukaryota</taxon>
        <taxon>Fungi</taxon>
        <taxon>Fungi incertae sedis</taxon>
        <taxon>Blastocladiomycota</taxon>
        <taxon>Blastocladiomycetes</taxon>
        <taxon>Blastocladiales</taxon>
        <taxon>Catenariaceae</taxon>
        <taxon>Catenaria</taxon>
    </lineage>
</organism>
<dbReference type="Proteomes" id="UP000193411">
    <property type="component" value="Unassembled WGS sequence"/>
</dbReference>
<name>A0A1Y2H5I9_9FUNG</name>
<evidence type="ECO:0000256" key="1">
    <source>
        <dbReference type="SAM" id="MobiDB-lite"/>
    </source>
</evidence>
<feature type="region of interest" description="Disordered" evidence="1">
    <location>
        <begin position="203"/>
        <end position="246"/>
    </location>
</feature>
<comment type="caution">
    <text evidence="2">The sequence shown here is derived from an EMBL/GenBank/DDBJ whole genome shotgun (WGS) entry which is preliminary data.</text>
</comment>
<dbReference type="AlphaFoldDB" id="A0A1Y2H5I9"/>
<feature type="compositionally biased region" description="Polar residues" evidence="1">
    <location>
        <begin position="209"/>
        <end position="246"/>
    </location>
</feature>
<accession>A0A1Y2H5I9</accession>
<keyword evidence="3" id="KW-1185">Reference proteome</keyword>